<dbReference type="PANTHER" id="PTHR12526:SF510">
    <property type="entry name" value="D-INOSITOL 3-PHOSPHATE GLYCOSYLTRANSFERASE"/>
    <property type="match status" value="1"/>
</dbReference>
<name>A0A840UNK3_9BACT</name>
<keyword evidence="1" id="KW-0328">Glycosyltransferase</keyword>
<accession>A0A840UNK3</accession>
<organism evidence="4 5">
    <name type="scientific">Desulfoprunum benzoelyticum</name>
    <dbReference type="NCBI Taxonomy" id="1506996"/>
    <lineage>
        <taxon>Bacteria</taxon>
        <taxon>Pseudomonadati</taxon>
        <taxon>Thermodesulfobacteriota</taxon>
        <taxon>Desulfobulbia</taxon>
        <taxon>Desulfobulbales</taxon>
        <taxon>Desulfobulbaceae</taxon>
        <taxon>Desulfoprunum</taxon>
    </lineage>
</organism>
<dbReference type="Pfam" id="PF13579">
    <property type="entry name" value="Glyco_trans_4_4"/>
    <property type="match status" value="1"/>
</dbReference>
<dbReference type="AlphaFoldDB" id="A0A840UNK3"/>
<dbReference type="GO" id="GO:0016757">
    <property type="term" value="F:glycosyltransferase activity"/>
    <property type="evidence" value="ECO:0007669"/>
    <property type="project" value="UniProtKB-KW"/>
</dbReference>
<keyword evidence="2 4" id="KW-0808">Transferase</keyword>
<reference evidence="4 5" key="1">
    <citation type="submission" date="2020-08" db="EMBL/GenBank/DDBJ databases">
        <title>Genomic Encyclopedia of Type Strains, Phase IV (KMG-IV): sequencing the most valuable type-strain genomes for metagenomic binning, comparative biology and taxonomic classification.</title>
        <authorList>
            <person name="Goeker M."/>
        </authorList>
    </citation>
    <scope>NUCLEOTIDE SEQUENCE [LARGE SCALE GENOMIC DNA]</scope>
    <source>
        <strain evidence="4 5">DSM 28570</strain>
    </source>
</reference>
<comment type="caution">
    <text evidence="4">The sequence shown here is derived from an EMBL/GenBank/DDBJ whole genome shotgun (WGS) entry which is preliminary data.</text>
</comment>
<dbReference type="Pfam" id="PF13692">
    <property type="entry name" value="Glyco_trans_1_4"/>
    <property type="match status" value="1"/>
</dbReference>
<keyword evidence="5" id="KW-1185">Reference proteome</keyword>
<dbReference type="SUPFAM" id="SSF53756">
    <property type="entry name" value="UDP-Glycosyltransferase/glycogen phosphorylase"/>
    <property type="match status" value="1"/>
</dbReference>
<gene>
    <name evidence="4" type="ORF">HNQ81_000928</name>
</gene>
<dbReference type="RefSeq" id="WP_183348775.1">
    <property type="nucleotide sequence ID" value="NZ_JACHEO010000003.1"/>
</dbReference>
<dbReference type="InterPro" id="IPR028098">
    <property type="entry name" value="Glyco_trans_4-like_N"/>
</dbReference>
<sequence length="399" mass="43907">MTAHKILYILPQPFLLSRGSSFRALATVNALAELGYRVDLLCYPLGVDPKKKKYEIHRSLRPPLLTSVKIGPSPQKVIFDIPLACAAHRMVRRNGYAVIHGVEEAGFIAAWLGKKYNVPYIYDMHSWMSQQIEDGNYLPFAPLLALFRKMESRAMQRARAIITVGPEMTEILRTKLAPGVYAATLPDCPLVFDDLDTGDLRQRITQEFFAVPRKVILYTGNFHPYQGIDLLLEGVRELKALVAGRFPFALLLVGGGEGEAGSVAAYRQKVADLGIAEEVVFCGAHPAEAMPIFMDGADLLVSSRSTGNNVPLKIYTYLASGRLLVATDIPSHTQVLNPGNCLLANPDPASLARTLYRGLAEIGDEERQVLTTAARRIGGDEQHRIFSGVLRDCYAHCTG</sequence>
<proteinExistence type="predicted"/>
<dbReference type="PANTHER" id="PTHR12526">
    <property type="entry name" value="GLYCOSYLTRANSFERASE"/>
    <property type="match status" value="1"/>
</dbReference>
<feature type="domain" description="Glycosyltransferase subfamily 4-like N-terminal" evidence="3">
    <location>
        <begin position="19"/>
        <end position="179"/>
    </location>
</feature>
<evidence type="ECO:0000313" key="5">
    <source>
        <dbReference type="Proteomes" id="UP000539642"/>
    </source>
</evidence>
<evidence type="ECO:0000259" key="3">
    <source>
        <dbReference type="Pfam" id="PF13579"/>
    </source>
</evidence>
<protein>
    <submittedName>
        <fullName evidence="4">Glycosyltransferase involved in cell wall biosynthesis</fullName>
    </submittedName>
</protein>
<evidence type="ECO:0000313" key="4">
    <source>
        <dbReference type="EMBL" id="MBB5347215.1"/>
    </source>
</evidence>
<evidence type="ECO:0000256" key="2">
    <source>
        <dbReference type="ARBA" id="ARBA00022679"/>
    </source>
</evidence>
<dbReference type="EMBL" id="JACHEO010000003">
    <property type="protein sequence ID" value="MBB5347215.1"/>
    <property type="molecule type" value="Genomic_DNA"/>
</dbReference>
<dbReference type="Gene3D" id="3.40.50.2000">
    <property type="entry name" value="Glycogen Phosphorylase B"/>
    <property type="match status" value="2"/>
</dbReference>
<evidence type="ECO:0000256" key="1">
    <source>
        <dbReference type="ARBA" id="ARBA00022676"/>
    </source>
</evidence>
<dbReference type="Proteomes" id="UP000539642">
    <property type="component" value="Unassembled WGS sequence"/>
</dbReference>